<dbReference type="PANTHER" id="PTHR22916:SF3">
    <property type="entry name" value="UDP-GLCNAC:BETAGAL BETA-1,3-N-ACETYLGLUCOSAMINYLTRANSFERASE-LIKE PROTEIN 1"/>
    <property type="match status" value="1"/>
</dbReference>
<accession>A0A382QC10</accession>
<protein>
    <recommendedName>
        <fullName evidence="1">Glycosyltransferase 2-like domain-containing protein</fullName>
    </recommendedName>
</protein>
<dbReference type="SUPFAM" id="SSF53448">
    <property type="entry name" value="Nucleotide-diphospho-sugar transferases"/>
    <property type="match status" value="1"/>
</dbReference>
<dbReference type="PANTHER" id="PTHR22916">
    <property type="entry name" value="GLYCOSYLTRANSFERASE"/>
    <property type="match status" value="1"/>
</dbReference>
<dbReference type="InterPro" id="IPR001173">
    <property type="entry name" value="Glyco_trans_2-like"/>
</dbReference>
<evidence type="ECO:0000313" key="2">
    <source>
        <dbReference type="EMBL" id="SVC83099.1"/>
    </source>
</evidence>
<dbReference type="Pfam" id="PF00535">
    <property type="entry name" value="Glycos_transf_2"/>
    <property type="match status" value="1"/>
</dbReference>
<feature type="domain" description="Glycosyltransferase 2-like" evidence="1">
    <location>
        <begin position="8"/>
        <end position="126"/>
    </location>
</feature>
<reference evidence="2" key="1">
    <citation type="submission" date="2018-05" db="EMBL/GenBank/DDBJ databases">
        <authorList>
            <person name="Lanie J.A."/>
            <person name="Ng W.-L."/>
            <person name="Kazmierczak K.M."/>
            <person name="Andrzejewski T.M."/>
            <person name="Davidsen T.M."/>
            <person name="Wayne K.J."/>
            <person name="Tettelin H."/>
            <person name="Glass J.I."/>
            <person name="Rusch D."/>
            <person name="Podicherti R."/>
            <person name="Tsui H.-C.T."/>
            <person name="Winkler M.E."/>
        </authorList>
    </citation>
    <scope>NUCLEOTIDE SEQUENCE</scope>
</reference>
<feature type="non-terminal residue" evidence="2">
    <location>
        <position position="152"/>
    </location>
</feature>
<proteinExistence type="predicted"/>
<dbReference type="CDD" id="cd00761">
    <property type="entry name" value="Glyco_tranf_GTA_type"/>
    <property type="match status" value="1"/>
</dbReference>
<evidence type="ECO:0000259" key="1">
    <source>
        <dbReference type="Pfam" id="PF00535"/>
    </source>
</evidence>
<gene>
    <name evidence="2" type="ORF">METZ01_LOCUS335953</name>
</gene>
<name>A0A382QC10_9ZZZZ</name>
<sequence length="152" mass="17315">MSDHFCVSVIVPFYNAEPYLKRCIDILLKQDFNKPFEIIMVDDASTDNSQNIVKMEDSPLIKLHSLPSNTGPSAARNTGLKIAKGEYVFFLDADDTISTSTLKTLYSHAKENDFDLVYSDKEWIENSQNQRESIFAYPTDKIFSDSDITEEI</sequence>
<organism evidence="2">
    <name type="scientific">marine metagenome</name>
    <dbReference type="NCBI Taxonomy" id="408172"/>
    <lineage>
        <taxon>unclassified sequences</taxon>
        <taxon>metagenomes</taxon>
        <taxon>ecological metagenomes</taxon>
    </lineage>
</organism>
<dbReference type="Gene3D" id="3.90.550.10">
    <property type="entry name" value="Spore Coat Polysaccharide Biosynthesis Protein SpsA, Chain A"/>
    <property type="match status" value="1"/>
</dbReference>
<dbReference type="EMBL" id="UINC01113470">
    <property type="protein sequence ID" value="SVC83099.1"/>
    <property type="molecule type" value="Genomic_DNA"/>
</dbReference>
<dbReference type="GO" id="GO:0016758">
    <property type="term" value="F:hexosyltransferase activity"/>
    <property type="evidence" value="ECO:0007669"/>
    <property type="project" value="UniProtKB-ARBA"/>
</dbReference>
<dbReference type="InterPro" id="IPR029044">
    <property type="entry name" value="Nucleotide-diphossugar_trans"/>
</dbReference>
<dbReference type="AlphaFoldDB" id="A0A382QC10"/>